<reference evidence="1 2" key="1">
    <citation type="submission" date="2016-01" db="EMBL/GenBank/DDBJ databases">
        <authorList>
            <person name="Oliw E.H."/>
        </authorList>
    </citation>
    <scope>NUCLEOTIDE SEQUENCE [LARGE SCALE GENOMIC DNA]</scope>
    <source>
        <strain evidence="1 2">MDcuke</strain>
    </source>
</reference>
<dbReference type="EMBL" id="CP013970">
    <property type="protein sequence ID" value="AXF76810.1"/>
    <property type="molecule type" value="Genomic_DNA"/>
</dbReference>
<evidence type="ECO:0000313" key="1">
    <source>
        <dbReference type="EMBL" id="AXF76810.1"/>
    </source>
</evidence>
<dbReference type="RefSeq" id="WP_016190259.1">
    <property type="nucleotide sequence ID" value="NZ_CP013970.1"/>
</dbReference>
<accession>A0A345CTP3</accession>
<organism evidence="1 2">
    <name type="scientific">Erwinia tracheiphila</name>
    <dbReference type="NCBI Taxonomy" id="65700"/>
    <lineage>
        <taxon>Bacteria</taxon>
        <taxon>Pseudomonadati</taxon>
        <taxon>Pseudomonadota</taxon>
        <taxon>Gammaproteobacteria</taxon>
        <taxon>Enterobacterales</taxon>
        <taxon>Erwiniaceae</taxon>
        <taxon>Erwinia</taxon>
    </lineage>
</organism>
<gene>
    <name evidence="1" type="ORF">AV903_13400</name>
</gene>
<evidence type="ECO:0000313" key="2">
    <source>
        <dbReference type="Proteomes" id="UP000264980"/>
    </source>
</evidence>
<dbReference type="AlphaFoldDB" id="A0A345CTP3"/>
<protein>
    <submittedName>
        <fullName evidence="1">Uncharacterized protein</fullName>
    </submittedName>
</protein>
<proteinExistence type="predicted"/>
<name>A0A345CTP3_9GAMM</name>
<dbReference type="Proteomes" id="UP000264980">
    <property type="component" value="Chromosome"/>
</dbReference>
<sequence length="75" mass="8444">MNLPADVLIRINPSSREKKSTGVKVHYPEPQKLRQFQQNFATHLADIKVAIKSTPLPELQQIRIKDLAAGLQSPE</sequence>